<comment type="caution">
    <text evidence="2">The sequence shown here is derived from an EMBL/GenBank/DDBJ whole genome shotgun (WGS) entry which is preliminary data.</text>
</comment>
<reference evidence="2 3" key="1">
    <citation type="submission" date="2023-10" db="EMBL/GenBank/DDBJ databases">
        <title>Fecal carriage and genetic characteristics of carbapenem-resistant Enterobacterales among healthy adults from four provinces of China.</title>
        <authorList>
            <person name="Li Y."/>
            <person name="Zhang R."/>
        </authorList>
    </citation>
    <scope>NUCLEOTIDE SEQUENCE [LARGE SCALE GENOMIC DNA]</scope>
    <source>
        <strain evidence="2 3">HN-71</strain>
    </source>
</reference>
<dbReference type="Gene3D" id="2.170.14.10">
    <property type="entry name" value="Phage P22 tailspike-like, N-terminal domain"/>
    <property type="match status" value="1"/>
</dbReference>
<protein>
    <submittedName>
        <fullName evidence="2">Phage head-binding domain-containing protein</fullName>
    </submittedName>
</protein>
<dbReference type="InterPro" id="IPR036730">
    <property type="entry name" value="P22_tailspike_N_sf"/>
</dbReference>
<sequence>MSDSITANAVVSNPRPIFTDSRTFRAVANGRIYIGLIDTDPVNPANQIPVYIENEDGFHVQIAQPLIINAAGKIVYNGQLVKIVTVQGHSMAIYDAYGSQVDYIANVLKYDPDQLEQRLKNGDGSDIGVYPQGTLKDAIYYITPEMFGAVGDGVADDTIPLVNMFKYANNVPASISDVSTINSYMDKKTVFIYMSSLYRTTSTIYIPPCVSIHQPSSNYFTRISKNGIFYDPVNKDTAAVSFMVFKKQSDNTYTLNTDVDYYPTGAEIDSGSSATCARKIELINFNLITAPGVKIGIKWIGGAGCYSRGMSIGENTDSDILYARIPKVGILQSSSWGSVHENPRVLYKTQGMVFIDSNGGASVKNSYISRLGNVGGELETAIYKPSEFLESGDVAITQFGGSDVNFFCPITEQASFDYVHSGRDSDSYGLLMVDNPHIESHGGKKKHSFYIINSSSKISLSGVGLSGLNPDFDSLYYLKNCPESATNSVSGEMPSVGIKLVRGTGTFPTMVLSSIGIKTQFQFGEVGDIFYIKNVEGVMAATIYVDPVNGNNYNWGMNGNKPIKTIENAAKLSKLFNCSEMYIQSGTASITSNTELPVVSITGPGGLQASSGSSFTISNGGNISIECLGGISSDGGHLIRIKTTEPVEIRTSCNVDSKTAYVVLCEKQSNIDYRHLFFTINCAKYVGATANQSLCGLLVKTANRPTSIDSSPVDGNTSLKYTFVGS</sequence>
<proteinExistence type="predicted"/>
<evidence type="ECO:0000313" key="2">
    <source>
        <dbReference type="EMBL" id="MDW2635879.1"/>
    </source>
</evidence>
<organism evidence="2 3">
    <name type="scientific">Citrobacter portucalensis</name>
    <dbReference type="NCBI Taxonomy" id="1639133"/>
    <lineage>
        <taxon>Bacteria</taxon>
        <taxon>Pseudomonadati</taxon>
        <taxon>Pseudomonadota</taxon>
        <taxon>Gammaproteobacteria</taxon>
        <taxon>Enterobacterales</taxon>
        <taxon>Enterobacteriaceae</taxon>
        <taxon>Citrobacter</taxon>
        <taxon>Citrobacter freundii complex</taxon>
    </lineage>
</organism>
<accession>A0ABD5H2V8</accession>
<feature type="domain" description="Bacteriophage P22 tailspike N-terminal" evidence="1">
    <location>
        <begin position="4"/>
        <end position="114"/>
    </location>
</feature>
<dbReference type="AlphaFoldDB" id="A0ABD5H2V8"/>
<dbReference type="EMBL" id="JAWPAZ010000007">
    <property type="protein sequence ID" value="MDW2635879.1"/>
    <property type="molecule type" value="Genomic_DNA"/>
</dbReference>
<dbReference type="InterPro" id="IPR012334">
    <property type="entry name" value="Pectin_lyas_fold"/>
</dbReference>
<dbReference type="Gene3D" id="2.160.20.10">
    <property type="entry name" value="Single-stranded right-handed beta-helix, Pectin lyase-like"/>
    <property type="match status" value="1"/>
</dbReference>
<name>A0ABD5H2V8_9ENTR</name>
<evidence type="ECO:0000313" key="3">
    <source>
        <dbReference type="Proteomes" id="UP001269984"/>
    </source>
</evidence>
<gene>
    <name evidence="2" type="ORF">RYZ90_18700</name>
</gene>
<dbReference type="RefSeq" id="WP_318061743.1">
    <property type="nucleotide sequence ID" value="NZ_JAWPAZ010000007.1"/>
</dbReference>
<dbReference type="InterPro" id="IPR009093">
    <property type="entry name" value="P22_tailspike_N"/>
</dbReference>
<dbReference type="Gene3D" id="2.160.20.130">
    <property type="match status" value="1"/>
</dbReference>
<evidence type="ECO:0000259" key="1">
    <source>
        <dbReference type="Pfam" id="PF09008"/>
    </source>
</evidence>
<dbReference type="Proteomes" id="UP001269984">
    <property type="component" value="Unassembled WGS sequence"/>
</dbReference>
<dbReference type="Pfam" id="PF09008">
    <property type="entry name" value="Head_binding"/>
    <property type="match status" value="1"/>
</dbReference>
<dbReference type="SUPFAM" id="SSF51327">
    <property type="entry name" value="Head-binding domain of phage P22 tailspike protein"/>
    <property type="match status" value="1"/>
</dbReference>